<dbReference type="EMBL" id="WVTA01000010">
    <property type="protein sequence ID" value="KAK3203965.1"/>
    <property type="molecule type" value="Genomic_DNA"/>
</dbReference>
<dbReference type="Pfam" id="PF05063">
    <property type="entry name" value="MT-A70"/>
    <property type="match status" value="1"/>
</dbReference>
<evidence type="ECO:0008006" key="4">
    <source>
        <dbReference type="Google" id="ProtNLM"/>
    </source>
</evidence>
<protein>
    <recommendedName>
        <fullName evidence="4">MT-A70-domain-containing protein</fullName>
    </recommendedName>
</protein>
<gene>
    <name evidence="2" type="ORF">GRF29_106g1208834</name>
</gene>
<sequence length="555" mass="62171">MQVGDYGDDVMEKRLPVVVCTVVAIEVAVAVAVADARACMCCSSPGGRQTPFPIACCPPVARCPLPRQTTSRPAAARLSDENRAALFSRHQKSPRPSKLDRANGAFWRCDMQPPTALLFQNPDRHVSLIDIPASIAIAQGRSDTLLSTAPLHVPYALHEEPKTAHARKNNASHLTQLHIEYRSLIHAALAEIRSRVAGPWCLPRKLTPQTPGPDQMLPDMHKEIEARLQEWSALNETKRENVQFDLQQMMASLGATPGPDPVAHEIVVHKWLLSHRLPCDAVPTSPATEATEPWTSSFHNPRDHPLDLRVRENAAQPGCQVPEYRFTVPPGATFVLSDLSHPNVSRAAFRELTDDYVLPRHFDLVLLDPPWPNRSARRKGAYEMAGGMPHIKKMLLKMDIDNYFEHNALVGVWVTNKEAMRTQVLGPGGLFEAWNVGLVEEWIWAKVTTQGEPMFDIDSSLRKPYEVLLLGRAAPNAWTKMEHVRQPTKKVIAAVPDVHSRKPCLKELLEPYMPDANDYSALEVFSRNLVTGWTSWGNEAIKFNWERYWTSETDS</sequence>
<name>A0AAN6LXA1_9PLEO</name>
<dbReference type="AlphaFoldDB" id="A0AAN6LXA1"/>
<dbReference type="PANTHER" id="PTHR12829">
    <property type="entry name" value="N6-ADENOSINE-METHYLTRANSFERASE"/>
    <property type="match status" value="1"/>
</dbReference>
<dbReference type="Proteomes" id="UP001280581">
    <property type="component" value="Unassembled WGS sequence"/>
</dbReference>
<dbReference type="PANTHER" id="PTHR12829:SF4">
    <property type="entry name" value="N(6)-ADENINE-SPECIFIC METHYLTRANSFERASE METTL4"/>
    <property type="match status" value="1"/>
</dbReference>
<evidence type="ECO:0000313" key="2">
    <source>
        <dbReference type="EMBL" id="KAK3203965.1"/>
    </source>
</evidence>
<comment type="caution">
    <text evidence="2">The sequence shown here is derived from an EMBL/GenBank/DDBJ whole genome shotgun (WGS) entry which is preliminary data.</text>
</comment>
<dbReference type="GO" id="GO:0008168">
    <property type="term" value="F:methyltransferase activity"/>
    <property type="evidence" value="ECO:0007669"/>
    <property type="project" value="TreeGrafter"/>
</dbReference>
<proteinExistence type="inferred from homology"/>
<dbReference type="GO" id="GO:0005634">
    <property type="term" value="C:nucleus"/>
    <property type="evidence" value="ECO:0007669"/>
    <property type="project" value="TreeGrafter"/>
</dbReference>
<dbReference type="PROSITE" id="PS51143">
    <property type="entry name" value="MT_A70"/>
    <property type="match status" value="1"/>
</dbReference>
<evidence type="ECO:0000313" key="3">
    <source>
        <dbReference type="Proteomes" id="UP001280581"/>
    </source>
</evidence>
<organism evidence="2 3">
    <name type="scientific">Pseudopithomyces chartarum</name>
    <dbReference type="NCBI Taxonomy" id="1892770"/>
    <lineage>
        <taxon>Eukaryota</taxon>
        <taxon>Fungi</taxon>
        <taxon>Dikarya</taxon>
        <taxon>Ascomycota</taxon>
        <taxon>Pezizomycotina</taxon>
        <taxon>Dothideomycetes</taxon>
        <taxon>Pleosporomycetidae</taxon>
        <taxon>Pleosporales</taxon>
        <taxon>Massarineae</taxon>
        <taxon>Didymosphaeriaceae</taxon>
        <taxon>Pseudopithomyces</taxon>
    </lineage>
</organism>
<dbReference type="InterPro" id="IPR007757">
    <property type="entry name" value="MT-A70-like"/>
</dbReference>
<evidence type="ECO:0000256" key="1">
    <source>
        <dbReference type="PROSITE-ProRule" id="PRU00489"/>
    </source>
</evidence>
<keyword evidence="3" id="KW-1185">Reference proteome</keyword>
<reference evidence="2 3" key="1">
    <citation type="submission" date="2021-02" db="EMBL/GenBank/DDBJ databases">
        <title>Genome assembly of Pseudopithomyces chartarum.</title>
        <authorList>
            <person name="Jauregui R."/>
            <person name="Singh J."/>
            <person name="Voisey C."/>
        </authorList>
    </citation>
    <scope>NUCLEOTIDE SEQUENCE [LARGE SCALE GENOMIC DNA]</scope>
    <source>
        <strain evidence="2 3">AGR01</strain>
    </source>
</reference>
<comment type="similarity">
    <text evidence="1">Belongs to the MT-A70-like family.</text>
</comment>
<accession>A0AAN6LXA1</accession>